<accession>A0A1V0S8M5</accession>
<name>A0A1V0S8M5_9VIRU</name>
<evidence type="ECO:0000313" key="1">
    <source>
        <dbReference type="EMBL" id="ARF08046.1"/>
    </source>
</evidence>
<organism evidence="1">
    <name type="scientific">Catovirus CTV1</name>
    <dbReference type="NCBI Taxonomy" id="1977631"/>
    <lineage>
        <taxon>Viruses</taxon>
        <taxon>Varidnaviria</taxon>
        <taxon>Bamfordvirae</taxon>
        <taxon>Nucleocytoviricota</taxon>
        <taxon>Megaviricetes</taxon>
        <taxon>Imitervirales</taxon>
        <taxon>Mimiviridae</taxon>
        <taxon>Klosneuvirinae</taxon>
        <taxon>Catovirus</taxon>
    </lineage>
</organism>
<sequence length="250" mass="29488">MNIFMNILLCIVVKNVCGCDDFEKIILCTNSFHNFVSTIYEYIKTNFIGHTIIFDKLKNSIEKLISKPNINKFDRYINCSDKNTLFDGCIKLFSTDDIENDSNDNFTLRFIKINSYDISLFATKIDLTYMWNNAYSHNEKSICELSVLKIDKYDVNDIDLSDSLKKCIDYPDNILRKFPKKIKNDINVSFTEIDLDYDYKIFMGYESVGPGSFFVNYNYNKKHSIFHILQCKYDLNKSRFYNTDIIIFFN</sequence>
<protein>
    <submittedName>
        <fullName evidence="1">Uncharacterized protein</fullName>
    </submittedName>
</protein>
<gene>
    <name evidence="1" type="ORF">Catovirus_1_96</name>
</gene>
<reference evidence="1" key="1">
    <citation type="journal article" date="2017" name="Science">
        <title>Giant viruses with an expanded complement of translation system components.</title>
        <authorList>
            <person name="Schulz F."/>
            <person name="Yutin N."/>
            <person name="Ivanova N.N."/>
            <person name="Ortega D.R."/>
            <person name="Lee T.K."/>
            <person name="Vierheilig J."/>
            <person name="Daims H."/>
            <person name="Horn M."/>
            <person name="Wagner M."/>
            <person name="Jensen G.J."/>
            <person name="Kyrpides N.C."/>
            <person name="Koonin E.V."/>
            <person name="Woyke T."/>
        </authorList>
    </citation>
    <scope>NUCLEOTIDE SEQUENCE</scope>
    <source>
        <strain evidence="1">CTV1</strain>
    </source>
</reference>
<proteinExistence type="predicted"/>
<dbReference type="EMBL" id="KY684083">
    <property type="protein sequence ID" value="ARF08046.1"/>
    <property type="molecule type" value="Genomic_DNA"/>
</dbReference>